<evidence type="ECO:0000256" key="3">
    <source>
        <dbReference type="ARBA" id="ARBA00023180"/>
    </source>
</evidence>
<sequence length="374" mass="40654">MRNKYLIITLKITAIITGVLAILIASALFNSHSAPLSFNPPPKPTFTGKLMRDSSLMAASTIPLGGYFGPEDFAWKAGYLYSGARSGKGEFHKDGAILKTNVKTGQVELFAKLPAWVGAIHFAPDGQLIVAAIGKGIMSVDSLGNTALLASHDVENNPFKIPNDIDISKNGKIYFSVTSHEYTFSIPAMVKIMAEARPVGGIYCYDPETKTVETISKGFLGINGISLTQDESAIIAVEMGAYRLTKVWLKGSKKGKREIIASNLPGFANNIVRRENGTFWLAFSSSRIDDVDNIHPHPFIKKIVLGLPEALKPQPLPFGLLLQVDENGTILKSHHDPFGEVIGEISSVYERGDSLYLGGDFLDHINVLDISGWH</sequence>
<gene>
    <name evidence="6" type="ORF">JMN32_15855</name>
</gene>
<keyword evidence="3" id="KW-0325">Glycoprotein</keyword>
<dbReference type="RefSeq" id="WP_202857330.1">
    <property type="nucleotide sequence ID" value="NZ_JAEUGD010000053.1"/>
</dbReference>
<dbReference type="GO" id="GO:0016787">
    <property type="term" value="F:hydrolase activity"/>
    <property type="evidence" value="ECO:0007669"/>
    <property type="project" value="TreeGrafter"/>
</dbReference>
<reference evidence="6" key="1">
    <citation type="submission" date="2021-01" db="EMBL/GenBank/DDBJ databases">
        <title>Fulvivirga kasyanovii gen. nov., sp nov., a novel member of the phylum Bacteroidetes isolated from seawater in a mussel farm.</title>
        <authorList>
            <person name="Zhao L.-H."/>
            <person name="Wang Z.-J."/>
        </authorList>
    </citation>
    <scope>NUCLEOTIDE SEQUENCE</scope>
    <source>
        <strain evidence="6">29W222</strain>
    </source>
</reference>
<dbReference type="Pfam" id="PF03088">
    <property type="entry name" value="Str_synth"/>
    <property type="match status" value="1"/>
</dbReference>
<evidence type="ECO:0000313" key="7">
    <source>
        <dbReference type="Proteomes" id="UP000614216"/>
    </source>
</evidence>
<keyword evidence="4" id="KW-0472">Membrane</keyword>
<dbReference type="InterPro" id="IPR018119">
    <property type="entry name" value="Strictosidine_synth_cons-reg"/>
</dbReference>
<dbReference type="InterPro" id="IPR011042">
    <property type="entry name" value="6-blade_b-propeller_TolB-like"/>
</dbReference>
<proteinExistence type="inferred from homology"/>
<keyword evidence="2" id="KW-0597">Phosphoprotein</keyword>
<dbReference type="SUPFAM" id="SSF63829">
    <property type="entry name" value="Calcium-dependent phosphotriesterase"/>
    <property type="match status" value="1"/>
</dbReference>
<evidence type="ECO:0000256" key="4">
    <source>
        <dbReference type="SAM" id="Phobius"/>
    </source>
</evidence>
<evidence type="ECO:0000313" key="6">
    <source>
        <dbReference type="EMBL" id="MBL6447794.1"/>
    </source>
</evidence>
<name>A0A937FXC6_9BACT</name>
<evidence type="ECO:0000256" key="2">
    <source>
        <dbReference type="ARBA" id="ARBA00022553"/>
    </source>
</evidence>
<dbReference type="Gene3D" id="2.120.10.30">
    <property type="entry name" value="TolB, C-terminal domain"/>
    <property type="match status" value="1"/>
</dbReference>
<accession>A0A937FXC6</accession>
<keyword evidence="4" id="KW-0812">Transmembrane</keyword>
<feature type="domain" description="Strictosidine synthase conserved region" evidence="5">
    <location>
        <begin position="163"/>
        <end position="251"/>
    </location>
</feature>
<dbReference type="Proteomes" id="UP000614216">
    <property type="component" value="Unassembled WGS sequence"/>
</dbReference>
<dbReference type="AlphaFoldDB" id="A0A937FXC6"/>
<comment type="similarity">
    <text evidence="1">Belongs to the strictosidine synthase family.</text>
</comment>
<organism evidence="6 7">
    <name type="scientific">Fulvivirga marina</name>
    <dbReference type="NCBI Taxonomy" id="2494733"/>
    <lineage>
        <taxon>Bacteria</taxon>
        <taxon>Pseudomonadati</taxon>
        <taxon>Bacteroidota</taxon>
        <taxon>Cytophagia</taxon>
        <taxon>Cytophagales</taxon>
        <taxon>Fulvivirgaceae</taxon>
        <taxon>Fulvivirga</taxon>
    </lineage>
</organism>
<protein>
    <submittedName>
        <fullName evidence="6">SMP-30/gluconolactonase/LRE family protein</fullName>
    </submittedName>
</protein>
<dbReference type="PANTHER" id="PTHR10426:SF88">
    <property type="entry name" value="ADIPOCYTE PLASMA MEMBRANE-ASSOCIATED PROTEIN HEMOMUCIN-RELATED"/>
    <property type="match status" value="1"/>
</dbReference>
<keyword evidence="4" id="KW-1133">Transmembrane helix</keyword>
<dbReference type="Pfam" id="PF20067">
    <property type="entry name" value="SSL_N"/>
    <property type="match status" value="1"/>
</dbReference>
<feature type="transmembrane region" description="Helical" evidence="4">
    <location>
        <begin position="12"/>
        <end position="29"/>
    </location>
</feature>
<comment type="caution">
    <text evidence="6">The sequence shown here is derived from an EMBL/GenBank/DDBJ whole genome shotgun (WGS) entry which is preliminary data.</text>
</comment>
<dbReference type="PANTHER" id="PTHR10426">
    <property type="entry name" value="STRICTOSIDINE SYNTHASE-RELATED"/>
    <property type="match status" value="1"/>
</dbReference>
<dbReference type="EMBL" id="JAEUGD010000053">
    <property type="protein sequence ID" value="MBL6447794.1"/>
    <property type="molecule type" value="Genomic_DNA"/>
</dbReference>
<keyword evidence="7" id="KW-1185">Reference proteome</keyword>
<evidence type="ECO:0000259" key="5">
    <source>
        <dbReference type="Pfam" id="PF03088"/>
    </source>
</evidence>
<evidence type="ECO:0000256" key="1">
    <source>
        <dbReference type="ARBA" id="ARBA00009191"/>
    </source>
</evidence>